<evidence type="ECO:0000313" key="7">
    <source>
        <dbReference type="Proteomes" id="UP000623608"/>
    </source>
</evidence>
<protein>
    <submittedName>
        <fullName evidence="6">ABC transporter ATP-binding protein</fullName>
    </submittedName>
</protein>
<dbReference type="InterPro" id="IPR017871">
    <property type="entry name" value="ABC_transporter-like_CS"/>
</dbReference>
<evidence type="ECO:0000256" key="2">
    <source>
        <dbReference type="ARBA" id="ARBA00022448"/>
    </source>
</evidence>
<dbReference type="PROSITE" id="PS50893">
    <property type="entry name" value="ABC_TRANSPORTER_2"/>
    <property type="match status" value="2"/>
</dbReference>
<keyword evidence="2" id="KW-0813">Transport</keyword>
<feature type="domain" description="ABC transporter" evidence="5">
    <location>
        <begin position="5"/>
        <end position="250"/>
    </location>
</feature>
<dbReference type="InterPro" id="IPR003439">
    <property type="entry name" value="ABC_transporter-like_ATP-bd"/>
</dbReference>
<comment type="caution">
    <text evidence="6">The sequence shown here is derived from an EMBL/GenBank/DDBJ whole genome shotgun (WGS) entry which is preliminary data.</text>
</comment>
<sequence>MTALVDVANLDVRFGAVHAVRGISFRIEAGQSVAIVGESGSGKSVTARSLIGLAGRGSTVRADRLDIDGTDARRLPEGRWRRLRGRRVGFVLQDALVSLDPARTVGAEIGEALRTHGTVPRAEVDAKVLDLFRDVGVPQPELRAGQYPHQLSGGLRQRALIASAIAADPALLIADEPTTALDVTVQAQILQLLAHRRAAGTALLLISHDLAVVSTVADYVLVMKDGVFVEQGPTRQVLEDPSHPYTRQLLAAVPVAHARGTRLSPAVGGPVAQPRPETGPEIVLEAKNLIKAYGVITAVDDVSLQLRSGETLGIVGESGSGKTTTARLLLDLETADSGTVDVDGTIWSEIDAKSQRLLRRRIQVVYQDPLSSFDPRYPVHRIVAEPLAVAGVPRAERRARVVALLDQVGLSAQVLDRRPAQLSGGQRQRVAIARALAPEPRVIVCDEPVSALDVSIQAQVLDLLADLQAELGISYVFISHHLGVVYHVSDRVLVMKDGKVVESGDVEQIFHDPRHEYTKSLLAAVPTLKSTEVIR</sequence>
<dbReference type="InterPro" id="IPR050319">
    <property type="entry name" value="ABC_transp_ATP-bind"/>
</dbReference>
<dbReference type="Pfam" id="PF08352">
    <property type="entry name" value="oligo_HPY"/>
    <property type="match status" value="2"/>
</dbReference>
<dbReference type="PANTHER" id="PTHR43776">
    <property type="entry name" value="TRANSPORT ATP-BINDING PROTEIN"/>
    <property type="match status" value="1"/>
</dbReference>
<dbReference type="Pfam" id="PF00005">
    <property type="entry name" value="ABC_tran"/>
    <property type="match status" value="2"/>
</dbReference>
<dbReference type="Gene3D" id="3.40.50.300">
    <property type="entry name" value="P-loop containing nucleotide triphosphate hydrolases"/>
    <property type="match status" value="2"/>
</dbReference>
<dbReference type="InterPro" id="IPR027417">
    <property type="entry name" value="P-loop_NTPase"/>
</dbReference>
<dbReference type="GO" id="GO:0015833">
    <property type="term" value="P:peptide transport"/>
    <property type="evidence" value="ECO:0007669"/>
    <property type="project" value="InterPro"/>
</dbReference>
<organism evidence="6 7">
    <name type="scientific">Paractinoplanes tereljensis</name>
    <dbReference type="NCBI Taxonomy" id="571912"/>
    <lineage>
        <taxon>Bacteria</taxon>
        <taxon>Bacillati</taxon>
        <taxon>Actinomycetota</taxon>
        <taxon>Actinomycetes</taxon>
        <taxon>Micromonosporales</taxon>
        <taxon>Micromonosporaceae</taxon>
        <taxon>Paractinoplanes</taxon>
    </lineage>
</organism>
<dbReference type="GO" id="GO:0016887">
    <property type="term" value="F:ATP hydrolysis activity"/>
    <property type="evidence" value="ECO:0007669"/>
    <property type="project" value="InterPro"/>
</dbReference>
<proteinExistence type="inferred from homology"/>
<feature type="domain" description="ABC transporter" evidence="5">
    <location>
        <begin position="284"/>
        <end position="522"/>
    </location>
</feature>
<dbReference type="SUPFAM" id="SSF52540">
    <property type="entry name" value="P-loop containing nucleoside triphosphate hydrolases"/>
    <property type="match status" value="2"/>
</dbReference>
<dbReference type="PANTHER" id="PTHR43776:SF7">
    <property type="entry name" value="D,D-DIPEPTIDE TRANSPORT ATP-BINDING PROTEIN DDPF-RELATED"/>
    <property type="match status" value="1"/>
</dbReference>
<gene>
    <name evidence="6" type="ORF">Ate02nite_45400</name>
</gene>
<dbReference type="InterPro" id="IPR013563">
    <property type="entry name" value="Oligopep_ABC_C"/>
</dbReference>
<keyword evidence="4 6" id="KW-0067">ATP-binding</keyword>
<evidence type="ECO:0000256" key="1">
    <source>
        <dbReference type="ARBA" id="ARBA00005417"/>
    </source>
</evidence>
<reference evidence="6" key="1">
    <citation type="submission" date="2021-01" db="EMBL/GenBank/DDBJ databases">
        <title>Whole genome shotgun sequence of Actinoplanes tereljensis NBRC 105297.</title>
        <authorList>
            <person name="Komaki H."/>
            <person name="Tamura T."/>
        </authorList>
    </citation>
    <scope>NUCLEOTIDE SEQUENCE</scope>
    <source>
        <strain evidence="6">NBRC 105297</strain>
    </source>
</reference>
<dbReference type="Proteomes" id="UP000623608">
    <property type="component" value="Unassembled WGS sequence"/>
</dbReference>
<dbReference type="GO" id="GO:0005524">
    <property type="term" value="F:ATP binding"/>
    <property type="evidence" value="ECO:0007669"/>
    <property type="project" value="UniProtKB-KW"/>
</dbReference>
<keyword evidence="3" id="KW-0547">Nucleotide-binding</keyword>
<dbReference type="GO" id="GO:0055085">
    <property type="term" value="P:transmembrane transport"/>
    <property type="evidence" value="ECO:0007669"/>
    <property type="project" value="UniProtKB-ARBA"/>
</dbReference>
<comment type="similarity">
    <text evidence="1">Belongs to the ABC transporter superfamily.</text>
</comment>
<evidence type="ECO:0000256" key="4">
    <source>
        <dbReference type="ARBA" id="ARBA00022840"/>
    </source>
</evidence>
<evidence type="ECO:0000313" key="6">
    <source>
        <dbReference type="EMBL" id="GIF21810.1"/>
    </source>
</evidence>
<dbReference type="InterPro" id="IPR003593">
    <property type="entry name" value="AAA+_ATPase"/>
</dbReference>
<dbReference type="CDD" id="cd03257">
    <property type="entry name" value="ABC_NikE_OppD_transporters"/>
    <property type="match status" value="2"/>
</dbReference>
<dbReference type="PROSITE" id="PS00211">
    <property type="entry name" value="ABC_TRANSPORTER_1"/>
    <property type="match status" value="1"/>
</dbReference>
<dbReference type="SMART" id="SM00382">
    <property type="entry name" value="AAA"/>
    <property type="match status" value="2"/>
</dbReference>
<accession>A0A919NPE1</accession>
<dbReference type="RefSeq" id="WP_203808762.1">
    <property type="nucleotide sequence ID" value="NZ_BOMY01000032.1"/>
</dbReference>
<dbReference type="EMBL" id="BOMY01000032">
    <property type="protein sequence ID" value="GIF21810.1"/>
    <property type="molecule type" value="Genomic_DNA"/>
</dbReference>
<evidence type="ECO:0000259" key="5">
    <source>
        <dbReference type="PROSITE" id="PS50893"/>
    </source>
</evidence>
<keyword evidence="7" id="KW-1185">Reference proteome</keyword>
<name>A0A919NPE1_9ACTN</name>
<dbReference type="NCBIfam" id="NF007739">
    <property type="entry name" value="PRK10419.1"/>
    <property type="match status" value="2"/>
</dbReference>
<dbReference type="NCBIfam" id="NF008453">
    <property type="entry name" value="PRK11308.1"/>
    <property type="match status" value="2"/>
</dbReference>
<evidence type="ECO:0000256" key="3">
    <source>
        <dbReference type="ARBA" id="ARBA00022741"/>
    </source>
</evidence>
<dbReference type="AlphaFoldDB" id="A0A919NPE1"/>